<dbReference type="Gene3D" id="1.25.40.10">
    <property type="entry name" value="Tetratricopeptide repeat domain"/>
    <property type="match status" value="1"/>
</dbReference>
<keyword evidence="2" id="KW-1185">Reference proteome</keyword>
<proteinExistence type="predicted"/>
<reference evidence="2" key="1">
    <citation type="journal article" date="2019" name="Int. J. Syst. Evol. Microbiol.">
        <title>The Global Catalogue of Microorganisms (GCM) 10K type strain sequencing project: providing services to taxonomists for standard genome sequencing and annotation.</title>
        <authorList>
            <consortium name="The Broad Institute Genomics Platform"/>
            <consortium name="The Broad Institute Genome Sequencing Center for Infectious Disease"/>
            <person name="Wu L."/>
            <person name="Ma J."/>
        </authorList>
    </citation>
    <scope>NUCLEOTIDE SEQUENCE [LARGE SCALE GENOMIC DNA]</scope>
    <source>
        <strain evidence="2">JCM 17695</strain>
    </source>
</reference>
<dbReference type="SUPFAM" id="SSF48452">
    <property type="entry name" value="TPR-like"/>
    <property type="match status" value="1"/>
</dbReference>
<comment type="caution">
    <text evidence="1">The sequence shown here is derived from an EMBL/GenBank/DDBJ whole genome shotgun (WGS) entry which is preliminary data.</text>
</comment>
<dbReference type="InterPro" id="IPR011990">
    <property type="entry name" value="TPR-like_helical_dom_sf"/>
</dbReference>
<dbReference type="Proteomes" id="UP001596512">
    <property type="component" value="Unassembled WGS sequence"/>
</dbReference>
<name>A0ABW2TSA3_9PSEU</name>
<gene>
    <name evidence="1" type="ORF">ACFQV2_24875</name>
</gene>
<protein>
    <submittedName>
        <fullName evidence="1">Uncharacterized protein</fullName>
    </submittedName>
</protein>
<organism evidence="1 2">
    <name type="scientific">Actinokineospora soli</name>
    <dbReference type="NCBI Taxonomy" id="1048753"/>
    <lineage>
        <taxon>Bacteria</taxon>
        <taxon>Bacillati</taxon>
        <taxon>Actinomycetota</taxon>
        <taxon>Actinomycetes</taxon>
        <taxon>Pseudonocardiales</taxon>
        <taxon>Pseudonocardiaceae</taxon>
        <taxon>Actinokineospora</taxon>
    </lineage>
</organism>
<evidence type="ECO:0000313" key="2">
    <source>
        <dbReference type="Proteomes" id="UP001596512"/>
    </source>
</evidence>
<accession>A0ABW2TSA3</accession>
<sequence length="221" mass="23577">MRGELGTAALAASAVSTFRAHGLVRRELHPLFILGVASAYEGDVDAGRRALRRMLDLAVTAGDVYFEVMAYFGTVLVEVDFGDVDAAAEAGLQSLRRNQRIDARLVTAFLIDSLAWVADAQGDHLRAATLFGAAAAIWDSAGAKPDIAVSIPHRRHRKSTRTALGDTQFDAAHAAGRALPTDAAIRYALGETTTDAVALDATRYPRSANASRRSRTWSPTG</sequence>
<dbReference type="EMBL" id="JBHTEY010000004">
    <property type="protein sequence ID" value="MFC7616226.1"/>
    <property type="molecule type" value="Genomic_DNA"/>
</dbReference>
<evidence type="ECO:0000313" key="1">
    <source>
        <dbReference type="EMBL" id="MFC7616226.1"/>
    </source>
</evidence>